<evidence type="ECO:0000313" key="2">
    <source>
        <dbReference type="EMBL" id="PZO88875.1"/>
    </source>
</evidence>
<accession>A0A2W5C0N1</accession>
<gene>
    <name evidence="2" type="ORF">DI626_00620</name>
</gene>
<keyword evidence="1" id="KW-0732">Signal</keyword>
<sequence>MTFIPARLFLALLCSLVISAVAFAQDEQNAPSESKAPAVDWVAVESTGTLSGIKQGGFEKTLWQGQSRTDIEHLIQKLPTTQPVRAILELQRRVLLSKADSALINNDVGPLRGNDLLIQRINKLMAMGLYDDAWALYTQKAEDPYDVSIAERGMVLLVMRGDMATACLEEKVFAKRYPQDKFFATLDKACAVTLGSASNAQFADSAVLQSIYNNAGYSVSAANPDALIKMNDLERAMALSNGKIRYDGLGREVAGKTPSALLGLYLMDKNLPEAAKAVIKAETDSRNLSWHIHAVAQDPVWKKAKDVGKDKEAQWPIVESALAGKRPPAELHAFANFAADAEPTNLSTETVVRVLGVLLAQNKALPDFWLEEAQKRAAQNPLIYIYLQGFKSFTATEGIDVKPEAFQAALSRLKPADADQILAIIETLDRKSGLLDKPLKAYEKHSVLTLENNYVMPTLGLNLLMEKGPEQKHIGITVLAVLNSLAAQPDNMYSGTVRKALYGLLEIGLIEDAKLIGSEIVSTVLNKY</sequence>
<name>A0A2W5C0N1_9BACT</name>
<proteinExistence type="predicted"/>
<feature type="chain" id="PRO_5016051738" evidence="1">
    <location>
        <begin position="25"/>
        <end position="528"/>
    </location>
</feature>
<dbReference type="EMBL" id="QFNK01000005">
    <property type="protein sequence ID" value="PZO88875.1"/>
    <property type="molecule type" value="Genomic_DNA"/>
</dbReference>
<dbReference type="Proteomes" id="UP000249557">
    <property type="component" value="Unassembled WGS sequence"/>
</dbReference>
<feature type="signal peptide" evidence="1">
    <location>
        <begin position="1"/>
        <end position="24"/>
    </location>
</feature>
<evidence type="ECO:0000313" key="3">
    <source>
        <dbReference type="Proteomes" id="UP000249557"/>
    </source>
</evidence>
<comment type="caution">
    <text evidence="2">The sequence shown here is derived from an EMBL/GenBank/DDBJ whole genome shotgun (WGS) entry which is preliminary data.</text>
</comment>
<protein>
    <submittedName>
        <fullName evidence="2">Uncharacterized protein</fullName>
    </submittedName>
</protein>
<reference evidence="2 3" key="1">
    <citation type="submission" date="2017-08" db="EMBL/GenBank/DDBJ databases">
        <title>Infants hospitalized years apart are colonized by the same room-sourced microbial strains.</title>
        <authorList>
            <person name="Brooks B."/>
            <person name="Olm M.R."/>
            <person name="Firek B.A."/>
            <person name="Baker R."/>
            <person name="Thomas B.C."/>
            <person name="Morowitz M.J."/>
            <person name="Banfield J.F."/>
        </authorList>
    </citation>
    <scope>NUCLEOTIDE SEQUENCE [LARGE SCALE GENOMIC DNA]</scope>
    <source>
        <strain evidence="2">S2_018_000_R2_104</strain>
    </source>
</reference>
<evidence type="ECO:0000256" key="1">
    <source>
        <dbReference type="SAM" id="SignalP"/>
    </source>
</evidence>
<dbReference type="AlphaFoldDB" id="A0A2W5C0N1"/>
<organism evidence="2 3">
    <name type="scientific">Micavibrio aeruginosavorus</name>
    <dbReference type="NCBI Taxonomy" id="349221"/>
    <lineage>
        <taxon>Bacteria</taxon>
        <taxon>Pseudomonadati</taxon>
        <taxon>Bdellovibrionota</taxon>
        <taxon>Bdellovibrionia</taxon>
        <taxon>Bdellovibrionales</taxon>
        <taxon>Pseudobdellovibrionaceae</taxon>
        <taxon>Micavibrio</taxon>
    </lineage>
</organism>